<dbReference type="Gene3D" id="3.40.50.920">
    <property type="match status" value="1"/>
</dbReference>
<dbReference type="Proteomes" id="UP000012063">
    <property type="component" value="Unassembled WGS sequence"/>
</dbReference>
<evidence type="ECO:0000256" key="1">
    <source>
        <dbReference type="ARBA" id="ARBA00001964"/>
    </source>
</evidence>
<dbReference type="PANTHER" id="PTHR43825">
    <property type="entry name" value="PYRUVATE DEHYDROGENASE E1 COMPONENT"/>
    <property type="match status" value="1"/>
</dbReference>
<comment type="caution">
    <text evidence="5">The sequence shown here is derived from an EMBL/GenBank/DDBJ whole genome shotgun (WGS) entry which is preliminary data.</text>
</comment>
<dbReference type="EC" id="2.2.1.1" evidence="5"/>
<gene>
    <name evidence="5" type="ORF">HSACCH_01638</name>
</gene>
<comment type="cofactor">
    <cofactor evidence="1">
        <name>thiamine diphosphate</name>
        <dbReference type="ChEBI" id="CHEBI:58937"/>
    </cofactor>
</comment>
<name>M5E1N8_9FIRM</name>
<dbReference type="InterPro" id="IPR051157">
    <property type="entry name" value="PDH/Transketolase"/>
</dbReference>
<accession>M5E1N8</accession>
<evidence type="ECO:0000313" key="6">
    <source>
        <dbReference type="Proteomes" id="UP000012063"/>
    </source>
</evidence>
<dbReference type="InterPro" id="IPR029061">
    <property type="entry name" value="THDP-binding"/>
</dbReference>
<sequence>MTDMATRKAFGEALIELGKVNEDIVVLDADISKSTNSVHFHNKFPERAYNMGIAEQNMVGVAAGMASTGLPVFATTYAVFASMRALEQVRTFICYPELNVKIVASHGGLQVSSDGASHQGLEDIAIMRAVANMTIVQPADAASTKKAVFAAAEFDGPMYIRLMRNPVPAVYEEEMDFEIGKGNVLKSDDNADCTIVATGLMVHKALAAAETLNKEGLNLRVIDIHTIKPIDEELLVKAAEETGAVVTAEDHNIIGGLGGAVSEVLSTKMPVPVEIIGVQDCFGESGDPEELFTEYCMNTEHIVEAVKRVVKRK</sequence>
<protein>
    <submittedName>
        <fullName evidence="5">Transketolase, C-terminal section</fullName>
        <ecNumber evidence="5">2.2.1.1</ecNumber>
    </submittedName>
</protein>
<dbReference type="AlphaFoldDB" id="M5E1N8"/>
<dbReference type="FunCoup" id="M5E1N8">
    <property type="interactions" value="354"/>
</dbReference>
<dbReference type="GO" id="GO:0004802">
    <property type="term" value="F:transketolase activity"/>
    <property type="evidence" value="ECO:0007669"/>
    <property type="project" value="UniProtKB-EC"/>
</dbReference>
<dbReference type="SUPFAM" id="SSF52518">
    <property type="entry name" value="Thiamin diphosphate-binding fold (THDP-binding)"/>
    <property type="match status" value="1"/>
</dbReference>
<feature type="domain" description="Transketolase-like pyrimidine-binding" evidence="4">
    <location>
        <begin position="4"/>
        <end position="169"/>
    </location>
</feature>
<dbReference type="CDD" id="cd07033">
    <property type="entry name" value="TPP_PYR_DXS_TK_like"/>
    <property type="match status" value="1"/>
</dbReference>
<reference evidence="6" key="1">
    <citation type="journal article" date="2013" name="Genome Announc.">
        <title>Genome Sequence of Halanaerobium saccharolyticum subsp. saccharolyticum Strain DSM 6643T, a Halophilic Hydrogen-Producing Bacterium.</title>
        <authorList>
            <person name="Kivisto A."/>
            <person name="Larjo A."/>
            <person name="Ciranna A."/>
            <person name="Santala V."/>
            <person name="Roos C."/>
            <person name="Karp M."/>
        </authorList>
    </citation>
    <scope>NUCLEOTIDE SEQUENCE [LARGE SCALE GENOMIC DNA]</scope>
    <source>
        <strain evidence="6">DSM 6643</strain>
    </source>
</reference>
<dbReference type="SUPFAM" id="SSF52922">
    <property type="entry name" value="TK C-terminal domain-like"/>
    <property type="match status" value="1"/>
</dbReference>
<evidence type="ECO:0000256" key="2">
    <source>
        <dbReference type="ARBA" id="ARBA00007131"/>
    </source>
</evidence>
<dbReference type="PANTHER" id="PTHR43825:SF1">
    <property type="entry name" value="TRANSKETOLASE-LIKE PYRIMIDINE-BINDING DOMAIN-CONTAINING PROTEIN"/>
    <property type="match status" value="1"/>
</dbReference>
<dbReference type="eggNOG" id="COG3958">
    <property type="taxonomic scope" value="Bacteria"/>
</dbReference>
<dbReference type="InterPro" id="IPR005475">
    <property type="entry name" value="Transketolase-like_Pyr-bd"/>
</dbReference>
<dbReference type="Pfam" id="PF02779">
    <property type="entry name" value="Transket_pyr"/>
    <property type="match status" value="1"/>
</dbReference>
<dbReference type="RefSeq" id="WP_005489142.1">
    <property type="nucleotide sequence ID" value="NZ_CAUI01000019.1"/>
</dbReference>
<organism evidence="5 6">
    <name type="scientific">Halanaerobium saccharolyticum subsp. saccharolyticum DSM 6643</name>
    <dbReference type="NCBI Taxonomy" id="1293054"/>
    <lineage>
        <taxon>Bacteria</taxon>
        <taxon>Bacillati</taxon>
        <taxon>Bacillota</taxon>
        <taxon>Clostridia</taxon>
        <taxon>Halanaerobiales</taxon>
        <taxon>Halanaerobiaceae</taxon>
        <taxon>Halanaerobium</taxon>
    </lineage>
</organism>
<dbReference type="SMART" id="SM00861">
    <property type="entry name" value="Transket_pyr"/>
    <property type="match status" value="1"/>
</dbReference>
<comment type="similarity">
    <text evidence="2">Belongs to the transketolase family.</text>
</comment>
<evidence type="ECO:0000313" key="5">
    <source>
        <dbReference type="EMBL" id="CCU79832.1"/>
    </source>
</evidence>
<dbReference type="STRING" id="1293054.HSACCH_01638"/>
<dbReference type="FunFam" id="3.40.50.970:FF:000129">
    <property type="entry name" value="Transketolase"/>
    <property type="match status" value="1"/>
</dbReference>
<keyword evidence="3" id="KW-0786">Thiamine pyrophosphate</keyword>
<dbReference type="EMBL" id="CAUI01000019">
    <property type="protein sequence ID" value="CCU79832.1"/>
    <property type="molecule type" value="Genomic_DNA"/>
</dbReference>
<dbReference type="Gene3D" id="3.40.50.970">
    <property type="match status" value="1"/>
</dbReference>
<keyword evidence="5" id="KW-0808">Transferase</keyword>
<dbReference type="InParanoid" id="M5E1N8"/>
<dbReference type="InterPro" id="IPR033248">
    <property type="entry name" value="Transketolase_C"/>
</dbReference>
<dbReference type="Pfam" id="PF02780">
    <property type="entry name" value="Transketolase_C"/>
    <property type="match status" value="1"/>
</dbReference>
<dbReference type="InterPro" id="IPR009014">
    <property type="entry name" value="Transketo_C/PFOR_II"/>
</dbReference>
<evidence type="ECO:0000256" key="3">
    <source>
        <dbReference type="ARBA" id="ARBA00023052"/>
    </source>
</evidence>
<keyword evidence="6" id="KW-1185">Reference proteome</keyword>
<evidence type="ECO:0000259" key="4">
    <source>
        <dbReference type="SMART" id="SM00861"/>
    </source>
</evidence>
<proteinExistence type="inferred from homology"/>
<dbReference type="OrthoDB" id="8732661at2"/>